<keyword evidence="2 5" id="KW-0808">Transferase</keyword>
<dbReference type="STRING" id="1449351.RISW2_14445"/>
<keyword evidence="3 5" id="KW-0012">Acyltransferase</keyword>
<dbReference type="Pfam" id="PF02803">
    <property type="entry name" value="Thiolase_C"/>
    <property type="match status" value="1"/>
</dbReference>
<evidence type="ECO:0000256" key="2">
    <source>
        <dbReference type="ARBA" id="ARBA00022679"/>
    </source>
</evidence>
<dbReference type="eggNOG" id="COG0183">
    <property type="taxonomic scope" value="Bacteria"/>
</dbReference>
<dbReference type="InterPro" id="IPR016039">
    <property type="entry name" value="Thiolase-like"/>
</dbReference>
<dbReference type="PANTHER" id="PTHR43365">
    <property type="entry name" value="BLR7806 PROTEIN"/>
    <property type="match status" value="1"/>
</dbReference>
<name>X7F394_9RHOB</name>
<accession>X7F394</accession>
<proteinExistence type="inferred from homology"/>
<dbReference type="OrthoDB" id="9764638at2"/>
<dbReference type="AlphaFoldDB" id="X7F394"/>
<evidence type="ECO:0000256" key="3">
    <source>
        <dbReference type="ARBA" id="ARBA00023315"/>
    </source>
</evidence>
<dbReference type="PANTHER" id="PTHR43365:SF1">
    <property type="entry name" value="ACETYL-COA C-ACYLTRANSFERASE"/>
    <property type="match status" value="1"/>
</dbReference>
<dbReference type="NCBIfam" id="NF006090">
    <property type="entry name" value="PRK08242.1"/>
    <property type="match status" value="1"/>
</dbReference>
<gene>
    <name evidence="8" type="ORF">RISW2_14445</name>
</gene>
<dbReference type="Gene3D" id="3.40.47.10">
    <property type="match status" value="2"/>
</dbReference>
<sequence length="403" mass="42376">MTDAYIYDAIRTPRGKGRADGALHEVTAARLSAEVLNGLKARNGLEGPVVEDVIWGNATQVAEQGGCLARTAVLASDLDEAIPGLSINRFCASGMEAVNLAANQVRGGAGGAYIAGGVEMMSRVPMGSDGAAIAVDPSIAMRSYFVPQGISADIIATEYGITRDEADAFAVESQKRAAAAWEAGRFARSIHVVRDVNGLPILERDEYMRPGTDMQALGALKPSFKDMGETMPGFDKVALLKYPHLERIEHIHHAGNSSGIVDGAAGVLVASKDWGEAHGLKPRARIRATAKIGTDPTIMLTGPVPVTEKILRESGMAVGDIDLFEVNEAFSSVVLRFMQAFDVDHGRLNVNGGAIAMGHPLGASGAIIIGTLLDEMERSDRETGLATLCVASGMGAATILERV</sequence>
<feature type="active site" description="Acyl-thioester intermediate" evidence="4">
    <location>
        <position position="91"/>
    </location>
</feature>
<feature type="active site" description="Proton acceptor" evidence="4">
    <location>
        <position position="389"/>
    </location>
</feature>
<keyword evidence="9" id="KW-1185">Reference proteome</keyword>
<dbReference type="GO" id="GO:0003988">
    <property type="term" value="F:acetyl-CoA C-acyltransferase activity"/>
    <property type="evidence" value="ECO:0007669"/>
    <property type="project" value="UniProtKB-ARBA"/>
</dbReference>
<dbReference type="InterPro" id="IPR020613">
    <property type="entry name" value="Thiolase_CS"/>
</dbReference>
<feature type="active site" description="Proton acceptor" evidence="4">
    <location>
        <position position="359"/>
    </location>
</feature>
<dbReference type="InterPro" id="IPR020616">
    <property type="entry name" value="Thiolase_N"/>
</dbReference>
<feature type="domain" description="Thiolase C-terminal" evidence="7">
    <location>
        <begin position="280"/>
        <end position="402"/>
    </location>
</feature>
<dbReference type="Proteomes" id="UP000023430">
    <property type="component" value="Unassembled WGS sequence"/>
</dbReference>
<dbReference type="PIRSF" id="PIRSF000429">
    <property type="entry name" value="Ac-CoA_Ac_transf"/>
    <property type="match status" value="1"/>
</dbReference>
<evidence type="ECO:0000256" key="4">
    <source>
        <dbReference type="PIRSR" id="PIRSR000429-1"/>
    </source>
</evidence>
<organism evidence="8 9">
    <name type="scientific">Roseivivax isoporae LMG 25204</name>
    <dbReference type="NCBI Taxonomy" id="1449351"/>
    <lineage>
        <taxon>Bacteria</taxon>
        <taxon>Pseudomonadati</taxon>
        <taxon>Pseudomonadota</taxon>
        <taxon>Alphaproteobacteria</taxon>
        <taxon>Rhodobacterales</taxon>
        <taxon>Roseobacteraceae</taxon>
        <taxon>Roseivivax</taxon>
    </lineage>
</organism>
<dbReference type="InterPro" id="IPR020610">
    <property type="entry name" value="Thiolase_AS"/>
</dbReference>
<dbReference type="InterPro" id="IPR020615">
    <property type="entry name" value="Thiolase_acyl_enz_int_AS"/>
</dbReference>
<dbReference type="PROSITE" id="PS00098">
    <property type="entry name" value="THIOLASE_1"/>
    <property type="match status" value="1"/>
</dbReference>
<dbReference type="PROSITE" id="PS00099">
    <property type="entry name" value="THIOLASE_3"/>
    <property type="match status" value="1"/>
</dbReference>
<dbReference type="InterPro" id="IPR020617">
    <property type="entry name" value="Thiolase_C"/>
</dbReference>
<dbReference type="SUPFAM" id="SSF53901">
    <property type="entry name" value="Thiolase-like"/>
    <property type="match status" value="2"/>
</dbReference>
<dbReference type="Pfam" id="PF00108">
    <property type="entry name" value="Thiolase_N"/>
    <property type="match status" value="1"/>
</dbReference>
<comment type="caution">
    <text evidence="8">The sequence shown here is derived from an EMBL/GenBank/DDBJ whole genome shotgun (WGS) entry which is preliminary data.</text>
</comment>
<dbReference type="RefSeq" id="WP_043773921.1">
    <property type="nucleotide sequence ID" value="NZ_JAME01000034.1"/>
</dbReference>
<dbReference type="PATRIC" id="fig|1449351.3.peg.3763"/>
<reference evidence="8 9" key="1">
    <citation type="submission" date="2014-01" db="EMBL/GenBank/DDBJ databases">
        <title>Roseivivax isoporae LMG 25204 Genome Sequencing.</title>
        <authorList>
            <person name="Lai Q."/>
            <person name="Li G."/>
            <person name="Shao Z."/>
        </authorList>
    </citation>
    <scope>NUCLEOTIDE SEQUENCE [LARGE SCALE GENOMIC DNA]</scope>
    <source>
        <strain evidence="8 9">LMG 25204</strain>
    </source>
</reference>
<protein>
    <submittedName>
        <fullName evidence="8">3-ketoacyl-CoA thiolase</fullName>
    </submittedName>
</protein>
<dbReference type="InterPro" id="IPR002155">
    <property type="entry name" value="Thiolase"/>
</dbReference>
<evidence type="ECO:0000256" key="1">
    <source>
        <dbReference type="ARBA" id="ARBA00010982"/>
    </source>
</evidence>
<evidence type="ECO:0000259" key="6">
    <source>
        <dbReference type="Pfam" id="PF00108"/>
    </source>
</evidence>
<evidence type="ECO:0000313" key="9">
    <source>
        <dbReference type="Proteomes" id="UP000023430"/>
    </source>
</evidence>
<dbReference type="PROSITE" id="PS00737">
    <property type="entry name" value="THIOLASE_2"/>
    <property type="match status" value="1"/>
</dbReference>
<dbReference type="CDD" id="cd00751">
    <property type="entry name" value="thiolase"/>
    <property type="match status" value="1"/>
</dbReference>
<dbReference type="NCBIfam" id="TIGR01930">
    <property type="entry name" value="AcCoA-C-Actrans"/>
    <property type="match status" value="1"/>
</dbReference>
<dbReference type="EMBL" id="JAME01000034">
    <property type="protein sequence ID" value="ETX27392.1"/>
    <property type="molecule type" value="Genomic_DNA"/>
</dbReference>
<evidence type="ECO:0000256" key="5">
    <source>
        <dbReference type="RuleBase" id="RU003557"/>
    </source>
</evidence>
<evidence type="ECO:0000259" key="7">
    <source>
        <dbReference type="Pfam" id="PF02803"/>
    </source>
</evidence>
<comment type="similarity">
    <text evidence="1 5">Belongs to the thiolase-like superfamily. Thiolase family.</text>
</comment>
<evidence type="ECO:0000313" key="8">
    <source>
        <dbReference type="EMBL" id="ETX27392.1"/>
    </source>
</evidence>
<feature type="domain" description="Thiolase N-terminal" evidence="6">
    <location>
        <begin position="5"/>
        <end position="232"/>
    </location>
</feature>